<feature type="domain" description="SWIM-type" evidence="2">
    <location>
        <begin position="45"/>
        <end position="83"/>
    </location>
</feature>
<evidence type="ECO:0000313" key="3">
    <source>
        <dbReference type="EMBL" id="MBI3015769.1"/>
    </source>
</evidence>
<evidence type="ECO:0000256" key="1">
    <source>
        <dbReference type="PROSITE-ProRule" id="PRU00325"/>
    </source>
</evidence>
<comment type="caution">
    <text evidence="3">The sequence shown here is derived from an EMBL/GenBank/DDBJ whole genome shotgun (WGS) entry which is preliminary data.</text>
</comment>
<dbReference type="EMBL" id="JACPSX010000233">
    <property type="protein sequence ID" value="MBI3015769.1"/>
    <property type="molecule type" value="Genomic_DNA"/>
</dbReference>
<feature type="non-terminal residue" evidence="3">
    <location>
        <position position="141"/>
    </location>
</feature>
<protein>
    <recommendedName>
        <fullName evidence="2">SWIM-type domain-containing protein</fullName>
    </recommendedName>
</protein>
<dbReference type="PROSITE" id="PS50966">
    <property type="entry name" value="ZF_SWIM"/>
    <property type="match status" value="1"/>
</dbReference>
<accession>A0A932GRK6</accession>
<sequence length="141" mass="16560">MSMQEQEQLQRRRQRALVEITRVTHRGGHPVFSSFDVTSISGQRYRVEIRSLRELHNSCTCPDYRTNLLGTCKHIEGVLLFLKKSLRKRWTEFTQQGPTVTQIYLQYAQEINVRVSRPLPRSQKVRALLDRYFDPEGVLQG</sequence>
<name>A0A932GRK6_UNCTE</name>
<evidence type="ECO:0000313" key="4">
    <source>
        <dbReference type="Proteomes" id="UP000741360"/>
    </source>
</evidence>
<dbReference type="GO" id="GO:0008270">
    <property type="term" value="F:zinc ion binding"/>
    <property type="evidence" value="ECO:0007669"/>
    <property type="project" value="UniProtKB-KW"/>
</dbReference>
<dbReference type="AlphaFoldDB" id="A0A932GRK6"/>
<keyword evidence="1" id="KW-0863">Zinc-finger</keyword>
<reference evidence="3" key="1">
    <citation type="submission" date="2020-07" db="EMBL/GenBank/DDBJ databases">
        <title>Huge and variable diversity of episymbiotic CPR bacteria and DPANN archaea in groundwater ecosystems.</title>
        <authorList>
            <person name="He C.Y."/>
            <person name="Keren R."/>
            <person name="Whittaker M."/>
            <person name="Farag I.F."/>
            <person name="Doudna J."/>
            <person name="Cate J.H.D."/>
            <person name="Banfield J.F."/>
        </authorList>
    </citation>
    <scope>NUCLEOTIDE SEQUENCE</scope>
    <source>
        <strain evidence="3">NC_groundwater_717_Ag_S-0.2um_59_8</strain>
    </source>
</reference>
<gene>
    <name evidence="3" type="ORF">HYY65_12095</name>
</gene>
<keyword evidence="1" id="KW-0479">Metal-binding</keyword>
<evidence type="ECO:0000259" key="2">
    <source>
        <dbReference type="PROSITE" id="PS50966"/>
    </source>
</evidence>
<dbReference type="InterPro" id="IPR007527">
    <property type="entry name" value="Znf_SWIM"/>
</dbReference>
<dbReference type="Proteomes" id="UP000741360">
    <property type="component" value="Unassembled WGS sequence"/>
</dbReference>
<proteinExistence type="predicted"/>
<organism evidence="3 4">
    <name type="scientific">Tectimicrobiota bacterium</name>
    <dbReference type="NCBI Taxonomy" id="2528274"/>
    <lineage>
        <taxon>Bacteria</taxon>
        <taxon>Pseudomonadati</taxon>
        <taxon>Nitrospinota/Tectimicrobiota group</taxon>
        <taxon>Candidatus Tectimicrobiota</taxon>
    </lineage>
</organism>
<keyword evidence="1" id="KW-0862">Zinc</keyword>